<organism evidence="1 2">
    <name type="scientific">Metabacillus idriensis</name>
    <dbReference type="NCBI Taxonomy" id="324768"/>
    <lineage>
        <taxon>Bacteria</taxon>
        <taxon>Bacillati</taxon>
        <taxon>Bacillota</taxon>
        <taxon>Bacilli</taxon>
        <taxon>Bacillales</taxon>
        <taxon>Bacillaceae</taxon>
        <taxon>Metabacillus</taxon>
    </lineage>
</organism>
<name>A0A6I2M4W6_9BACI</name>
<sequence>MPTRQAEAFLKISQIRATRAQRELLVAEQLIERARASDPTLINNADVAFALDTFREARLVQIEAGKSAVQAVIDEEEPQES</sequence>
<reference evidence="1 2" key="1">
    <citation type="submission" date="2019-11" db="EMBL/GenBank/DDBJ databases">
        <title>Bacillus idriensis genome.</title>
        <authorList>
            <person name="Konopka E.N."/>
            <person name="Newman J.D."/>
        </authorList>
    </citation>
    <scope>NUCLEOTIDE SEQUENCE [LARGE SCALE GENOMIC DNA]</scope>
    <source>
        <strain evidence="1 2">DSM 19097</strain>
    </source>
</reference>
<dbReference type="Proteomes" id="UP000441585">
    <property type="component" value="Unassembled WGS sequence"/>
</dbReference>
<dbReference type="AlphaFoldDB" id="A0A6I2M4W6"/>
<comment type="caution">
    <text evidence="1">The sequence shown here is derived from an EMBL/GenBank/DDBJ whole genome shotgun (WGS) entry which is preliminary data.</text>
</comment>
<gene>
    <name evidence="1" type="ORF">GJU41_00190</name>
</gene>
<accession>A0A6I2M4W6</accession>
<keyword evidence="2" id="KW-1185">Reference proteome</keyword>
<proteinExistence type="predicted"/>
<evidence type="ECO:0000313" key="2">
    <source>
        <dbReference type="Proteomes" id="UP000441585"/>
    </source>
</evidence>
<dbReference type="EMBL" id="WKKF01000001">
    <property type="protein sequence ID" value="MRX52374.1"/>
    <property type="molecule type" value="Genomic_DNA"/>
</dbReference>
<dbReference type="RefSeq" id="WP_154317790.1">
    <property type="nucleotide sequence ID" value="NZ_CAJGAA010000001.1"/>
</dbReference>
<evidence type="ECO:0000313" key="1">
    <source>
        <dbReference type="EMBL" id="MRX52374.1"/>
    </source>
</evidence>
<protein>
    <submittedName>
        <fullName evidence="1">Uncharacterized protein</fullName>
    </submittedName>
</protein>